<organism evidence="2 3">
    <name type="scientific">Mycolicibacterium aromaticivorans JS19b1 = JCM 16368</name>
    <dbReference type="NCBI Taxonomy" id="1440774"/>
    <lineage>
        <taxon>Bacteria</taxon>
        <taxon>Bacillati</taxon>
        <taxon>Actinomycetota</taxon>
        <taxon>Actinomycetes</taxon>
        <taxon>Mycobacteriales</taxon>
        <taxon>Mycobacteriaceae</taxon>
        <taxon>Mycolicibacterium</taxon>
    </lineage>
</organism>
<dbReference type="EMBL" id="JALN02000004">
    <property type="protein sequence ID" value="KDE96733.1"/>
    <property type="molecule type" value="Genomic_DNA"/>
</dbReference>
<accession>A0A064CDC9</accession>
<keyword evidence="3" id="KW-1185">Reference proteome</keyword>
<feature type="transmembrane region" description="Helical" evidence="1">
    <location>
        <begin position="43"/>
        <end position="64"/>
    </location>
</feature>
<evidence type="ECO:0000313" key="3">
    <source>
        <dbReference type="Proteomes" id="UP000022835"/>
    </source>
</evidence>
<name>A0A064CDC9_9MYCO</name>
<evidence type="ECO:0000256" key="1">
    <source>
        <dbReference type="SAM" id="Phobius"/>
    </source>
</evidence>
<evidence type="ECO:0000313" key="2">
    <source>
        <dbReference type="EMBL" id="KDE96733.1"/>
    </source>
</evidence>
<keyword evidence="1" id="KW-0812">Transmembrane</keyword>
<feature type="transmembrane region" description="Helical" evidence="1">
    <location>
        <begin position="76"/>
        <end position="97"/>
    </location>
</feature>
<feature type="transmembrane region" description="Helical" evidence="1">
    <location>
        <begin position="6"/>
        <end position="22"/>
    </location>
</feature>
<dbReference type="AlphaFoldDB" id="A0A064CDC9"/>
<dbReference type="Proteomes" id="UP000022835">
    <property type="component" value="Unassembled WGS sequence"/>
</dbReference>
<gene>
    <name evidence="2" type="ORF">Y900_030875</name>
</gene>
<keyword evidence="1" id="KW-1133">Transmembrane helix</keyword>
<protein>
    <submittedName>
        <fullName evidence="2">Uncharacterized protein</fullName>
    </submittedName>
</protein>
<comment type="caution">
    <text evidence="2">The sequence shown here is derived from an EMBL/GenBank/DDBJ whole genome shotgun (WGS) entry which is preliminary data.</text>
</comment>
<sequence length="116" mass="12648">MSVNVVAGLIGSAIIAALGLLGHRWHLIVERCNGSNAAAAFELLWFLIWFAIGLALAIGVITTLTAGEAGDGSDVLWYGSWGLLFLVYGGWNLWVIFTDPHGSPWITKLFRAIMWF</sequence>
<proteinExistence type="predicted"/>
<reference evidence="2" key="1">
    <citation type="submission" date="2014-05" db="EMBL/GenBank/DDBJ databases">
        <title>Genome sequence of Mycobacterium aromaticivorans strain JS19b1T (= DSM 45407T).</title>
        <authorList>
            <person name="Kwak Y."/>
            <person name="Park G.-S."/>
            <person name="Li Q.X."/>
            <person name="Lee S.-E."/>
            <person name="Shin J.-H."/>
        </authorList>
    </citation>
    <scope>NUCLEOTIDE SEQUENCE [LARGE SCALE GENOMIC DNA]</scope>
    <source>
        <strain evidence="2">JS19b1</strain>
    </source>
</reference>
<keyword evidence="1" id="KW-0472">Membrane</keyword>